<dbReference type="Proteomes" id="UP000028999">
    <property type="component" value="Unassembled WGS sequence"/>
</dbReference>
<gene>
    <name evidence="1" type="primary">BnaCnng18170D</name>
    <name evidence="1" type="ORF">GSBRNA2T00093865001</name>
</gene>
<dbReference type="EMBL" id="LK032861">
    <property type="protein sequence ID" value="CDY49820.1"/>
    <property type="molecule type" value="Genomic_DNA"/>
</dbReference>
<organism evidence="1 2">
    <name type="scientific">Brassica napus</name>
    <name type="common">Rape</name>
    <dbReference type="NCBI Taxonomy" id="3708"/>
    <lineage>
        <taxon>Eukaryota</taxon>
        <taxon>Viridiplantae</taxon>
        <taxon>Streptophyta</taxon>
        <taxon>Embryophyta</taxon>
        <taxon>Tracheophyta</taxon>
        <taxon>Spermatophyta</taxon>
        <taxon>Magnoliopsida</taxon>
        <taxon>eudicotyledons</taxon>
        <taxon>Gunneridae</taxon>
        <taxon>Pentapetalae</taxon>
        <taxon>rosids</taxon>
        <taxon>malvids</taxon>
        <taxon>Brassicales</taxon>
        <taxon>Brassicaceae</taxon>
        <taxon>Brassiceae</taxon>
        <taxon>Brassica</taxon>
    </lineage>
</organism>
<dbReference type="PaxDb" id="3708-A0A078IFY9"/>
<dbReference type="Gramene" id="CDY49820">
    <property type="protein sequence ID" value="CDY49820"/>
    <property type="gene ID" value="GSBRNA2T00093865001"/>
</dbReference>
<keyword evidence="2" id="KW-1185">Reference proteome</keyword>
<evidence type="ECO:0000313" key="1">
    <source>
        <dbReference type="EMBL" id="CDY49820.1"/>
    </source>
</evidence>
<sequence length="149" mass="17094">MRTRAPMPFRDGDFGNQRIKAVQIRFDTHQDEGLGRYVKGKMDIVGVVSSFHIKEEHDRWALLAVFSFWNWQESGIPVTEGYGFSLVSSNQLKTLFQYNQLDGKAFLLVIHFDGLGTRGKVWLRVQVHDLPNASRLVYDGLFVEKGSNF</sequence>
<proteinExistence type="predicted"/>
<dbReference type="AlphaFoldDB" id="A0A078IFY9"/>
<reference evidence="1 2" key="1">
    <citation type="journal article" date="2014" name="Science">
        <title>Plant genetics. Early allopolyploid evolution in the post-Neolithic Brassica napus oilseed genome.</title>
        <authorList>
            <person name="Chalhoub B."/>
            <person name="Denoeud F."/>
            <person name="Liu S."/>
            <person name="Parkin I.A."/>
            <person name="Tang H."/>
            <person name="Wang X."/>
            <person name="Chiquet J."/>
            <person name="Belcram H."/>
            <person name="Tong C."/>
            <person name="Samans B."/>
            <person name="Correa M."/>
            <person name="Da Silva C."/>
            <person name="Just J."/>
            <person name="Falentin C."/>
            <person name="Koh C.S."/>
            <person name="Le Clainche I."/>
            <person name="Bernard M."/>
            <person name="Bento P."/>
            <person name="Noel B."/>
            <person name="Labadie K."/>
            <person name="Alberti A."/>
            <person name="Charles M."/>
            <person name="Arnaud D."/>
            <person name="Guo H."/>
            <person name="Daviaud C."/>
            <person name="Alamery S."/>
            <person name="Jabbari K."/>
            <person name="Zhao M."/>
            <person name="Edger P.P."/>
            <person name="Chelaifa H."/>
            <person name="Tack D."/>
            <person name="Lassalle G."/>
            <person name="Mestiri I."/>
            <person name="Schnel N."/>
            <person name="Le Paslier M.C."/>
            <person name="Fan G."/>
            <person name="Renault V."/>
            <person name="Bayer P.E."/>
            <person name="Golicz A.A."/>
            <person name="Manoli S."/>
            <person name="Lee T.H."/>
            <person name="Thi V.H."/>
            <person name="Chalabi S."/>
            <person name="Hu Q."/>
            <person name="Fan C."/>
            <person name="Tollenaere R."/>
            <person name="Lu Y."/>
            <person name="Battail C."/>
            <person name="Shen J."/>
            <person name="Sidebottom C.H."/>
            <person name="Wang X."/>
            <person name="Canaguier A."/>
            <person name="Chauveau A."/>
            <person name="Berard A."/>
            <person name="Deniot G."/>
            <person name="Guan M."/>
            <person name="Liu Z."/>
            <person name="Sun F."/>
            <person name="Lim Y.P."/>
            <person name="Lyons E."/>
            <person name="Town C.D."/>
            <person name="Bancroft I."/>
            <person name="Wang X."/>
            <person name="Meng J."/>
            <person name="Ma J."/>
            <person name="Pires J.C."/>
            <person name="King G.J."/>
            <person name="Brunel D."/>
            <person name="Delourme R."/>
            <person name="Renard M."/>
            <person name="Aury J.M."/>
            <person name="Adams K.L."/>
            <person name="Batley J."/>
            <person name="Snowdon R.J."/>
            <person name="Tost J."/>
            <person name="Edwards D."/>
            <person name="Zhou Y."/>
            <person name="Hua W."/>
            <person name="Sharpe A.G."/>
            <person name="Paterson A.H."/>
            <person name="Guan C."/>
            <person name="Wincker P."/>
        </authorList>
    </citation>
    <scope>NUCLEOTIDE SEQUENCE [LARGE SCALE GENOMIC DNA]</scope>
    <source>
        <strain evidence="2">cv. Darmor-bzh</strain>
    </source>
</reference>
<evidence type="ECO:0000313" key="2">
    <source>
        <dbReference type="Proteomes" id="UP000028999"/>
    </source>
</evidence>
<accession>A0A078IFY9</accession>
<protein>
    <submittedName>
        <fullName evidence="1">BnaCnng18170D protein</fullName>
    </submittedName>
</protein>
<name>A0A078IFY9_BRANA</name>